<keyword evidence="2" id="KW-1003">Cell membrane</keyword>
<dbReference type="PRINTS" id="PR01035">
    <property type="entry name" value="TCRTETA"/>
</dbReference>
<proteinExistence type="predicted"/>
<dbReference type="Pfam" id="PF07690">
    <property type="entry name" value="MFS_1"/>
    <property type="match status" value="1"/>
</dbReference>
<reference evidence="8 9" key="1">
    <citation type="submission" date="2019-05" db="EMBL/GenBank/DDBJ databases">
        <title>Microbulbifer harenosus sp. nov., an alginate-degrading bacterium isolated from coastal sand.</title>
        <authorList>
            <person name="Huang H."/>
            <person name="Mo K."/>
            <person name="Bao S."/>
        </authorList>
    </citation>
    <scope>NUCLEOTIDE SEQUENCE [LARGE SCALE GENOMIC DNA]</scope>
    <source>
        <strain evidence="8 9">HB161719</strain>
    </source>
</reference>
<name>A0ABY2UD68_9GAMM</name>
<evidence type="ECO:0000313" key="8">
    <source>
        <dbReference type="EMBL" id="TLM74338.1"/>
    </source>
</evidence>
<dbReference type="PANTHER" id="PTHR43124:SF8">
    <property type="entry name" value="INNER MEMBRANE TRANSPORT PROTEIN YDHP"/>
    <property type="match status" value="1"/>
</dbReference>
<comment type="caution">
    <text evidence="8">The sequence shown here is derived from an EMBL/GenBank/DDBJ whole genome shotgun (WGS) entry which is preliminary data.</text>
</comment>
<dbReference type="SUPFAM" id="SSF103473">
    <property type="entry name" value="MFS general substrate transporter"/>
    <property type="match status" value="1"/>
</dbReference>
<dbReference type="Gene3D" id="1.20.1250.20">
    <property type="entry name" value="MFS general substrate transporter like domains"/>
    <property type="match status" value="2"/>
</dbReference>
<feature type="domain" description="Major facilitator superfamily (MFS) profile" evidence="7">
    <location>
        <begin position="4"/>
        <end position="384"/>
    </location>
</feature>
<dbReference type="RefSeq" id="WP_138237123.1">
    <property type="nucleotide sequence ID" value="NZ_CP185860.1"/>
</dbReference>
<feature type="transmembrane region" description="Helical" evidence="6">
    <location>
        <begin position="70"/>
        <end position="89"/>
    </location>
</feature>
<feature type="transmembrane region" description="Helical" evidence="6">
    <location>
        <begin position="95"/>
        <end position="116"/>
    </location>
</feature>
<feature type="transmembrane region" description="Helical" evidence="6">
    <location>
        <begin position="327"/>
        <end position="351"/>
    </location>
</feature>
<keyword evidence="9" id="KW-1185">Reference proteome</keyword>
<feature type="transmembrane region" description="Helical" evidence="6">
    <location>
        <begin position="233"/>
        <end position="254"/>
    </location>
</feature>
<dbReference type="InterPro" id="IPR020846">
    <property type="entry name" value="MFS_dom"/>
</dbReference>
<dbReference type="PROSITE" id="PS50850">
    <property type="entry name" value="MFS"/>
    <property type="match status" value="1"/>
</dbReference>
<sequence>MPLALLALALSAFAIGTTEFVIVGLVPTIAHDLAVSLPSAGLLVSLYALGVAVGAPVLTALTGRWNRKAVLLSVMGLFTLGNLLAWLAPGYGSLIAARVVTGLAHGVFFAIGSTIATSLVSKDKEAGAIALMFTGLTVALVTGVPLGTWIGQHFGWRATFLIVSALGLIALVGSALLVPANLRQSTPASVKQQLAVLTEPRLLLVYAMTALGYGGTFTAFTYLAPILEQVSGFAPVAVGLIMLVYGVSVAVGNIWGGKLADRRGPVAALSIIFTALAAILTLFTFTAGYPLAAVLTVLVWGAFAFGNVPGLQVYVVQLAEKHAPQAVDVASGLNIAAFNIGIAIGAVLGGAVIEHRQLMDTPWIGALIVLLALALTRLSGLLDRRDADRTALAAGGNRG</sequence>
<dbReference type="InterPro" id="IPR050189">
    <property type="entry name" value="MFS_Efflux_Transporters"/>
</dbReference>
<evidence type="ECO:0000256" key="4">
    <source>
        <dbReference type="ARBA" id="ARBA00022989"/>
    </source>
</evidence>
<evidence type="ECO:0000259" key="7">
    <source>
        <dbReference type="PROSITE" id="PS50850"/>
    </source>
</evidence>
<evidence type="ECO:0000256" key="6">
    <source>
        <dbReference type="SAM" id="Phobius"/>
    </source>
</evidence>
<feature type="transmembrane region" description="Helical" evidence="6">
    <location>
        <begin position="156"/>
        <end position="182"/>
    </location>
</feature>
<evidence type="ECO:0000256" key="3">
    <source>
        <dbReference type="ARBA" id="ARBA00022692"/>
    </source>
</evidence>
<dbReference type="CDD" id="cd17324">
    <property type="entry name" value="MFS_NepI_like"/>
    <property type="match status" value="1"/>
</dbReference>
<dbReference type="Proteomes" id="UP000306791">
    <property type="component" value="Unassembled WGS sequence"/>
</dbReference>
<keyword evidence="5 6" id="KW-0472">Membrane</keyword>
<dbReference type="InterPro" id="IPR036259">
    <property type="entry name" value="MFS_trans_sf"/>
</dbReference>
<gene>
    <name evidence="8" type="ORF">FDY93_17930</name>
</gene>
<evidence type="ECO:0000256" key="2">
    <source>
        <dbReference type="ARBA" id="ARBA00022475"/>
    </source>
</evidence>
<feature type="transmembrane region" description="Helical" evidence="6">
    <location>
        <begin position="38"/>
        <end position="58"/>
    </location>
</feature>
<organism evidence="8 9">
    <name type="scientific">Microbulbifer harenosus</name>
    <dbReference type="NCBI Taxonomy" id="2576840"/>
    <lineage>
        <taxon>Bacteria</taxon>
        <taxon>Pseudomonadati</taxon>
        <taxon>Pseudomonadota</taxon>
        <taxon>Gammaproteobacteria</taxon>
        <taxon>Cellvibrionales</taxon>
        <taxon>Microbulbiferaceae</taxon>
        <taxon>Microbulbifer</taxon>
    </lineage>
</organism>
<dbReference type="InterPro" id="IPR001958">
    <property type="entry name" value="Tet-R_TetA/multi-R_MdtG-like"/>
</dbReference>
<dbReference type="PANTHER" id="PTHR43124">
    <property type="entry name" value="PURINE EFFLUX PUMP PBUE"/>
    <property type="match status" value="1"/>
</dbReference>
<feature type="transmembrane region" description="Helical" evidence="6">
    <location>
        <begin position="203"/>
        <end position="227"/>
    </location>
</feature>
<comment type="subcellular location">
    <subcellularLocation>
        <location evidence="1">Cell membrane</location>
        <topology evidence="1">Multi-pass membrane protein</topology>
    </subcellularLocation>
</comment>
<feature type="transmembrane region" description="Helical" evidence="6">
    <location>
        <begin position="128"/>
        <end position="150"/>
    </location>
</feature>
<evidence type="ECO:0000313" key="9">
    <source>
        <dbReference type="Proteomes" id="UP000306791"/>
    </source>
</evidence>
<feature type="transmembrane region" description="Helical" evidence="6">
    <location>
        <begin position="363"/>
        <end position="382"/>
    </location>
</feature>
<dbReference type="InterPro" id="IPR011701">
    <property type="entry name" value="MFS"/>
</dbReference>
<keyword evidence="3 6" id="KW-0812">Transmembrane</keyword>
<dbReference type="EMBL" id="VANI01000022">
    <property type="protein sequence ID" value="TLM74338.1"/>
    <property type="molecule type" value="Genomic_DNA"/>
</dbReference>
<evidence type="ECO:0000256" key="5">
    <source>
        <dbReference type="ARBA" id="ARBA00023136"/>
    </source>
</evidence>
<keyword evidence="4 6" id="KW-1133">Transmembrane helix</keyword>
<feature type="transmembrane region" description="Helical" evidence="6">
    <location>
        <begin position="291"/>
        <end position="315"/>
    </location>
</feature>
<accession>A0ABY2UD68</accession>
<evidence type="ECO:0000256" key="1">
    <source>
        <dbReference type="ARBA" id="ARBA00004651"/>
    </source>
</evidence>
<protein>
    <submittedName>
        <fullName evidence="8">MFS transporter</fullName>
    </submittedName>
</protein>
<feature type="transmembrane region" description="Helical" evidence="6">
    <location>
        <begin position="266"/>
        <end position="285"/>
    </location>
</feature>